<dbReference type="Pfam" id="PF10677">
    <property type="entry name" value="DUF2490"/>
    <property type="match status" value="1"/>
</dbReference>
<sequence>MKKVIIFFLVLLINQISTAQDKNDKLGSWYVYNGFYKLSPKWELFFEGQLRTYEFISEPQSFFVRPFLSYYVKDDLQFGISQEYHSNWSEEAPDHPSINTSEYRTTLQAITTQHWGRVHLQHRYRYELRLIENDFKTRARYRLQVGIPLTDRTMKKGVVFTTFGNEILMDVTPNVNFNQNRSYCMLGYQLTPTLNLQSGYMYLSKNGHNNEHRFQLFITQKLKFYN</sequence>
<feature type="signal peptide" evidence="1">
    <location>
        <begin position="1"/>
        <end position="19"/>
    </location>
</feature>
<keyword evidence="3" id="KW-1185">Reference proteome</keyword>
<keyword evidence="1" id="KW-0732">Signal</keyword>
<feature type="chain" id="PRO_5031340323" evidence="1">
    <location>
        <begin position="20"/>
        <end position="226"/>
    </location>
</feature>
<dbReference type="InterPro" id="IPR019619">
    <property type="entry name" value="DUF2490"/>
</dbReference>
<protein>
    <submittedName>
        <fullName evidence="2">DUF2490 domain-containing protein</fullName>
    </submittedName>
</protein>
<evidence type="ECO:0000313" key="3">
    <source>
        <dbReference type="Proteomes" id="UP000585050"/>
    </source>
</evidence>
<organism evidence="2 3">
    <name type="scientific">Flammeovirga agarivorans</name>
    <dbReference type="NCBI Taxonomy" id="2726742"/>
    <lineage>
        <taxon>Bacteria</taxon>
        <taxon>Pseudomonadati</taxon>
        <taxon>Bacteroidota</taxon>
        <taxon>Cytophagia</taxon>
        <taxon>Cytophagales</taxon>
        <taxon>Flammeovirgaceae</taxon>
        <taxon>Flammeovirga</taxon>
    </lineage>
</organism>
<accession>A0A7X8XZ27</accession>
<evidence type="ECO:0000313" key="2">
    <source>
        <dbReference type="EMBL" id="NLR94772.1"/>
    </source>
</evidence>
<dbReference type="EMBL" id="JABAIL010000015">
    <property type="protein sequence ID" value="NLR94772.1"/>
    <property type="molecule type" value="Genomic_DNA"/>
</dbReference>
<proteinExistence type="predicted"/>
<reference evidence="2 3" key="1">
    <citation type="submission" date="2020-04" db="EMBL/GenBank/DDBJ databases">
        <title>Flammeovirga sp. SR4, a novel species isolated from seawater.</title>
        <authorList>
            <person name="Wang X."/>
        </authorList>
    </citation>
    <scope>NUCLEOTIDE SEQUENCE [LARGE SCALE GENOMIC DNA]</scope>
    <source>
        <strain evidence="2 3">SR4</strain>
    </source>
</reference>
<gene>
    <name evidence="2" type="ORF">HGP29_26440</name>
</gene>
<name>A0A7X8XZ27_9BACT</name>
<dbReference type="Proteomes" id="UP000585050">
    <property type="component" value="Unassembled WGS sequence"/>
</dbReference>
<comment type="caution">
    <text evidence="2">The sequence shown here is derived from an EMBL/GenBank/DDBJ whole genome shotgun (WGS) entry which is preliminary data.</text>
</comment>
<dbReference type="AlphaFoldDB" id="A0A7X8XZ27"/>
<evidence type="ECO:0000256" key="1">
    <source>
        <dbReference type="SAM" id="SignalP"/>
    </source>
</evidence>
<dbReference type="RefSeq" id="WP_168885482.1">
    <property type="nucleotide sequence ID" value="NZ_JABAIL010000015.1"/>
</dbReference>